<dbReference type="InterPro" id="IPR036291">
    <property type="entry name" value="NAD(P)-bd_dom_sf"/>
</dbReference>
<reference evidence="16" key="1">
    <citation type="journal article" date="2019" name="bioRxiv">
        <title>Long live the king: chromosome-level assembly of the lion (Panthera leo) using linked-read, Hi-C, and long read data.</title>
        <authorList>
            <person name="Armstrong E.E."/>
            <person name="Taylor R.W."/>
            <person name="Miller D.E."/>
            <person name="Kaelin C."/>
            <person name="Barsh G."/>
            <person name="Hadly E.A."/>
            <person name="Petrov D."/>
        </authorList>
    </citation>
    <scope>NUCLEOTIDE SEQUENCE [LARGE SCALE GENOMIC DNA]</scope>
</reference>
<dbReference type="Proteomes" id="UP000694399">
    <property type="component" value="Chromosome X"/>
</dbReference>
<keyword evidence="9" id="KW-0511">Multifunctional enzyme</keyword>
<dbReference type="Gene3D" id="3.90.25.10">
    <property type="entry name" value="UDP-galactose 4-epimerase, domain 1"/>
    <property type="match status" value="1"/>
</dbReference>
<comment type="catalytic activity">
    <reaction evidence="11">
        <text>GDP-beta-L-fucose + NADP(+) = GDP-4-dehydro-alpha-D-rhamnose + NADPH + H(+)</text>
        <dbReference type="Rhea" id="RHEA:18885"/>
        <dbReference type="ChEBI" id="CHEBI:15378"/>
        <dbReference type="ChEBI" id="CHEBI:57273"/>
        <dbReference type="ChEBI" id="CHEBI:57783"/>
        <dbReference type="ChEBI" id="CHEBI:57964"/>
        <dbReference type="ChEBI" id="CHEBI:58349"/>
        <dbReference type="EC" id="1.1.1.271"/>
    </reaction>
</comment>
<reference evidence="16" key="3">
    <citation type="submission" date="2025-09" db="UniProtKB">
        <authorList>
            <consortium name="Ensembl"/>
        </authorList>
    </citation>
    <scope>IDENTIFICATION</scope>
</reference>
<dbReference type="CDD" id="cd05239">
    <property type="entry name" value="GDP_FS_SDR_e"/>
    <property type="match status" value="1"/>
</dbReference>
<comment type="pathway">
    <text evidence="2">Nucleotide-sugar biosynthesis; GDP-L-fucose biosynthesis via de novo pathway; GDP-L-fucose from GDP-alpha-D-mannose: step 2/2.</text>
</comment>
<dbReference type="OMA" id="HPSNYGY"/>
<protein>
    <recommendedName>
        <fullName evidence="12">GDP-L-fucose synthase</fullName>
        <ecNumber evidence="5">1.1.1.271</ecNumber>
    </recommendedName>
    <alternativeName>
        <fullName evidence="10">GDP-4-keto-6-deoxy-D-mannose-3,5-epimerase-4-reductase</fullName>
    </alternativeName>
    <alternativeName>
        <fullName evidence="14">Protein FX</fullName>
    </alternativeName>
    <alternativeName>
        <fullName evidence="13">Red cell NADP(H)-binding protein</fullName>
    </alternativeName>
</protein>
<evidence type="ECO:0000256" key="4">
    <source>
        <dbReference type="ARBA" id="ARBA00011738"/>
    </source>
</evidence>
<dbReference type="UniPathway" id="UPA00128">
    <property type="reaction ID" value="UER00191"/>
</dbReference>
<gene>
    <name evidence="16" type="primary">GFUS</name>
</gene>
<dbReference type="EC" id="1.1.1.271" evidence="5"/>
<dbReference type="GO" id="GO:0016853">
    <property type="term" value="F:isomerase activity"/>
    <property type="evidence" value="ECO:0007669"/>
    <property type="project" value="UniProtKB-KW"/>
</dbReference>
<evidence type="ECO:0000256" key="8">
    <source>
        <dbReference type="ARBA" id="ARBA00023235"/>
    </source>
</evidence>
<evidence type="ECO:0000256" key="12">
    <source>
        <dbReference type="ARBA" id="ARBA00074499"/>
    </source>
</evidence>
<feature type="domain" description="NAD-dependent epimerase/dehydratase" evidence="15">
    <location>
        <begin position="10"/>
        <end position="245"/>
    </location>
</feature>
<dbReference type="Pfam" id="PF01370">
    <property type="entry name" value="Epimerase"/>
    <property type="match status" value="1"/>
</dbReference>
<evidence type="ECO:0000256" key="5">
    <source>
        <dbReference type="ARBA" id="ARBA00012371"/>
    </source>
</evidence>
<evidence type="ECO:0000256" key="9">
    <source>
        <dbReference type="ARBA" id="ARBA00023268"/>
    </source>
</evidence>
<dbReference type="HAMAP" id="MF_00956">
    <property type="entry name" value="GDP_fucose_synth"/>
    <property type="match status" value="1"/>
</dbReference>
<accession>A0A8C9CUI0</accession>
<evidence type="ECO:0000259" key="15">
    <source>
        <dbReference type="Pfam" id="PF01370"/>
    </source>
</evidence>
<evidence type="ECO:0000313" key="16">
    <source>
        <dbReference type="Ensembl" id="ENSPLOP00000000163.1"/>
    </source>
</evidence>
<dbReference type="Gene3D" id="3.40.50.720">
    <property type="entry name" value="NAD(P)-binding Rossmann-like Domain"/>
    <property type="match status" value="1"/>
</dbReference>
<evidence type="ECO:0000256" key="2">
    <source>
        <dbReference type="ARBA" id="ARBA00004883"/>
    </source>
</evidence>
<comment type="function">
    <text evidence="1">Catalyzes the two-step NADP-dependent conversion of GDP-4-dehydro-6-deoxy-D-mannose to GDP-fucose, involving an epimerase and a reductase reaction.</text>
</comment>
<dbReference type="GO" id="GO:0042351">
    <property type="term" value="P:'de novo' GDP-L-fucose biosynthetic process"/>
    <property type="evidence" value="ECO:0007669"/>
    <property type="project" value="UniProtKB-UniPathway"/>
</dbReference>
<reference evidence="16" key="2">
    <citation type="submission" date="2025-08" db="UniProtKB">
        <authorList>
            <consortium name="Ensembl"/>
        </authorList>
    </citation>
    <scope>IDENTIFICATION</scope>
</reference>
<dbReference type="AlphaFoldDB" id="A0A8C9CUI0"/>
<keyword evidence="6" id="KW-0521">NADP</keyword>
<evidence type="ECO:0000256" key="13">
    <source>
        <dbReference type="ARBA" id="ARBA00075885"/>
    </source>
</evidence>
<dbReference type="FunFam" id="3.90.25.10:FF:000043">
    <property type="entry name" value="Tissue-specific transplantation antigen P35B"/>
    <property type="match status" value="1"/>
</dbReference>
<dbReference type="Ensembl" id="ENSPLOT00000000184.1">
    <property type="protein sequence ID" value="ENSPLOP00000000163.1"/>
    <property type="gene ID" value="ENSPLOG00000000126.1"/>
</dbReference>
<comment type="similarity">
    <text evidence="3">Belongs to the NAD(P)-dependent epimerase/dehydratase family. Fucose synthase subfamily.</text>
</comment>
<keyword evidence="7" id="KW-0560">Oxidoreductase</keyword>
<organism evidence="16 17">
    <name type="scientific">Panthera leo</name>
    <name type="common">Lion</name>
    <dbReference type="NCBI Taxonomy" id="9689"/>
    <lineage>
        <taxon>Eukaryota</taxon>
        <taxon>Metazoa</taxon>
        <taxon>Chordata</taxon>
        <taxon>Craniata</taxon>
        <taxon>Vertebrata</taxon>
        <taxon>Euteleostomi</taxon>
        <taxon>Mammalia</taxon>
        <taxon>Eutheria</taxon>
        <taxon>Laurasiatheria</taxon>
        <taxon>Carnivora</taxon>
        <taxon>Feliformia</taxon>
        <taxon>Felidae</taxon>
        <taxon>Pantherinae</taxon>
        <taxon>Panthera</taxon>
    </lineage>
</organism>
<proteinExistence type="inferred from homology"/>
<keyword evidence="17" id="KW-1185">Reference proteome</keyword>
<sequence length="334" mass="37135">MSEPGGSVRILVTGGSGLVGRAIQEVVADGAGLPGEDWVFVSSKDADLTDAAQTRALFEKVRPTHVIHLAAMVGGLFRNIKYNLDFWRKNIHINDNVLHSAFEVGVRKVVSCLSTCIFPDKTTYPIDETMIHNGPPHNSNFGYSYAKRMIDVQNRAYFQQHGCTFTAVIPTNVFGPHDNFNIEDGHVLPGLIHKVHLAKSSGSALTVWGTGKPRRQFIYSLDLARLFIWVLREYDEVEPIILSVGEEEEVSIQEAAEAVVEAMDFRGEVTFDTSKSDGQFKKTASNGKLRTYLPDFRFTPFKQGEPPALPWLSYPIPRDLPAPPSWLWVTPAPP</sequence>
<evidence type="ECO:0000256" key="3">
    <source>
        <dbReference type="ARBA" id="ARBA00005959"/>
    </source>
</evidence>
<evidence type="ECO:0000256" key="1">
    <source>
        <dbReference type="ARBA" id="ARBA00002870"/>
    </source>
</evidence>
<dbReference type="InterPro" id="IPR001509">
    <property type="entry name" value="Epimerase_deHydtase"/>
</dbReference>
<dbReference type="FunFam" id="3.40.50.720:FF:001297">
    <property type="entry name" value="Tissue-specific transplantation antigen P35B"/>
    <property type="match status" value="1"/>
</dbReference>
<dbReference type="SUPFAM" id="SSF51735">
    <property type="entry name" value="NAD(P)-binding Rossmann-fold domains"/>
    <property type="match status" value="1"/>
</dbReference>
<evidence type="ECO:0000256" key="7">
    <source>
        <dbReference type="ARBA" id="ARBA00023002"/>
    </source>
</evidence>
<dbReference type="InterPro" id="IPR028614">
    <property type="entry name" value="GDP_fucose/colitose_synth"/>
</dbReference>
<evidence type="ECO:0000256" key="6">
    <source>
        <dbReference type="ARBA" id="ARBA00022857"/>
    </source>
</evidence>
<dbReference type="PANTHER" id="PTHR43238:SF1">
    <property type="entry name" value="GDP-L-FUCOSE SYNTHASE"/>
    <property type="match status" value="1"/>
</dbReference>
<dbReference type="GO" id="GO:0050577">
    <property type="term" value="F:GDP-L-fucose synthase activity"/>
    <property type="evidence" value="ECO:0007669"/>
    <property type="project" value="UniProtKB-EC"/>
</dbReference>
<dbReference type="PANTHER" id="PTHR43238">
    <property type="entry name" value="GDP-L-FUCOSE SYNTHASE"/>
    <property type="match status" value="1"/>
</dbReference>
<keyword evidence="8" id="KW-0413">Isomerase</keyword>
<evidence type="ECO:0000256" key="11">
    <source>
        <dbReference type="ARBA" id="ARBA00051935"/>
    </source>
</evidence>
<evidence type="ECO:0000313" key="17">
    <source>
        <dbReference type="Proteomes" id="UP000694399"/>
    </source>
</evidence>
<evidence type="ECO:0000256" key="10">
    <source>
        <dbReference type="ARBA" id="ARBA00032995"/>
    </source>
</evidence>
<evidence type="ECO:0000256" key="14">
    <source>
        <dbReference type="ARBA" id="ARBA00076581"/>
    </source>
</evidence>
<name>A0A8C9CUI0_PANLE</name>
<dbReference type="GeneTree" id="ENSGT00390000004681"/>
<comment type="subunit">
    <text evidence="4">Homodimer.</text>
</comment>